<name>A0A072VI16_MEDTR</name>
<gene>
    <name evidence="1" type="ordered locus">MTR_1g053590</name>
</gene>
<accession>A0A072VI16</accession>
<reference evidence="2" key="3">
    <citation type="submission" date="2015-04" db="UniProtKB">
        <authorList>
            <consortium name="EnsemblPlants"/>
        </authorList>
    </citation>
    <scope>IDENTIFICATION</scope>
    <source>
        <strain evidence="2">cv. Jemalong A17</strain>
    </source>
</reference>
<protein>
    <submittedName>
        <fullName evidence="1 2">Uncharacterized protein</fullName>
    </submittedName>
</protein>
<proteinExistence type="predicted"/>
<organism evidence="1 3">
    <name type="scientific">Medicago truncatula</name>
    <name type="common">Barrel medic</name>
    <name type="synonym">Medicago tribuloides</name>
    <dbReference type="NCBI Taxonomy" id="3880"/>
    <lineage>
        <taxon>Eukaryota</taxon>
        <taxon>Viridiplantae</taxon>
        <taxon>Streptophyta</taxon>
        <taxon>Embryophyta</taxon>
        <taxon>Tracheophyta</taxon>
        <taxon>Spermatophyta</taxon>
        <taxon>Magnoliopsida</taxon>
        <taxon>eudicotyledons</taxon>
        <taxon>Gunneridae</taxon>
        <taxon>Pentapetalae</taxon>
        <taxon>rosids</taxon>
        <taxon>fabids</taxon>
        <taxon>Fabales</taxon>
        <taxon>Fabaceae</taxon>
        <taxon>Papilionoideae</taxon>
        <taxon>50 kb inversion clade</taxon>
        <taxon>NPAAA clade</taxon>
        <taxon>Hologalegina</taxon>
        <taxon>IRL clade</taxon>
        <taxon>Trifolieae</taxon>
        <taxon>Medicago</taxon>
    </lineage>
</organism>
<reference evidence="1 3" key="2">
    <citation type="journal article" date="2014" name="BMC Genomics">
        <title>An improved genome release (version Mt4.0) for the model legume Medicago truncatula.</title>
        <authorList>
            <person name="Tang H."/>
            <person name="Krishnakumar V."/>
            <person name="Bidwell S."/>
            <person name="Rosen B."/>
            <person name="Chan A."/>
            <person name="Zhou S."/>
            <person name="Gentzbittel L."/>
            <person name="Childs K.L."/>
            <person name="Yandell M."/>
            <person name="Gundlach H."/>
            <person name="Mayer K.F."/>
            <person name="Schwartz D.C."/>
            <person name="Town C.D."/>
        </authorList>
    </citation>
    <scope>GENOME REANNOTATION</scope>
    <source>
        <strain evidence="1">A17</strain>
        <strain evidence="2 3">cv. Jemalong A17</strain>
    </source>
</reference>
<keyword evidence="3" id="KW-1185">Reference proteome</keyword>
<dbReference type="EMBL" id="CM001217">
    <property type="protein sequence ID" value="KEH41674.1"/>
    <property type="molecule type" value="Genomic_DNA"/>
</dbReference>
<evidence type="ECO:0000313" key="1">
    <source>
        <dbReference type="EMBL" id="KEH41674.1"/>
    </source>
</evidence>
<dbReference type="EnsemblPlants" id="KEH41674">
    <property type="protein sequence ID" value="KEH41674"/>
    <property type="gene ID" value="MTR_1g053590"/>
</dbReference>
<sequence>MTTVQKTYILQFLPPANLRKLTRVEAQWVIFRKHVGRECFVLGEEQNSKVNDIGKTKLPKSPRFETLHQLNHLQIWHINLWVISQIEILLCIQNFLLEKVFADLSTVFLSNDHDCNVETAHQKLQRRTNTPF</sequence>
<evidence type="ECO:0000313" key="2">
    <source>
        <dbReference type="EnsemblPlants" id="KEH41674"/>
    </source>
</evidence>
<reference evidence="1 3" key="1">
    <citation type="journal article" date="2011" name="Nature">
        <title>The Medicago genome provides insight into the evolution of rhizobial symbioses.</title>
        <authorList>
            <person name="Young N.D."/>
            <person name="Debelle F."/>
            <person name="Oldroyd G.E."/>
            <person name="Geurts R."/>
            <person name="Cannon S.B."/>
            <person name="Udvardi M.K."/>
            <person name="Benedito V.A."/>
            <person name="Mayer K.F."/>
            <person name="Gouzy J."/>
            <person name="Schoof H."/>
            <person name="Van de Peer Y."/>
            <person name="Proost S."/>
            <person name="Cook D.R."/>
            <person name="Meyers B.C."/>
            <person name="Spannagl M."/>
            <person name="Cheung F."/>
            <person name="De Mita S."/>
            <person name="Krishnakumar V."/>
            <person name="Gundlach H."/>
            <person name="Zhou S."/>
            <person name="Mudge J."/>
            <person name="Bharti A.K."/>
            <person name="Murray J.D."/>
            <person name="Naoumkina M.A."/>
            <person name="Rosen B."/>
            <person name="Silverstein K.A."/>
            <person name="Tang H."/>
            <person name="Rombauts S."/>
            <person name="Zhao P.X."/>
            <person name="Zhou P."/>
            <person name="Barbe V."/>
            <person name="Bardou P."/>
            <person name="Bechner M."/>
            <person name="Bellec A."/>
            <person name="Berger A."/>
            <person name="Berges H."/>
            <person name="Bidwell S."/>
            <person name="Bisseling T."/>
            <person name="Choisne N."/>
            <person name="Couloux A."/>
            <person name="Denny R."/>
            <person name="Deshpande S."/>
            <person name="Dai X."/>
            <person name="Doyle J.J."/>
            <person name="Dudez A.M."/>
            <person name="Farmer A.D."/>
            <person name="Fouteau S."/>
            <person name="Franken C."/>
            <person name="Gibelin C."/>
            <person name="Gish J."/>
            <person name="Goldstein S."/>
            <person name="Gonzalez A.J."/>
            <person name="Green P.J."/>
            <person name="Hallab A."/>
            <person name="Hartog M."/>
            <person name="Hua A."/>
            <person name="Humphray S.J."/>
            <person name="Jeong D.H."/>
            <person name="Jing Y."/>
            <person name="Jocker A."/>
            <person name="Kenton S.M."/>
            <person name="Kim D.J."/>
            <person name="Klee K."/>
            <person name="Lai H."/>
            <person name="Lang C."/>
            <person name="Lin S."/>
            <person name="Macmil S.L."/>
            <person name="Magdelenat G."/>
            <person name="Matthews L."/>
            <person name="McCorrison J."/>
            <person name="Monaghan E.L."/>
            <person name="Mun J.H."/>
            <person name="Najar F.Z."/>
            <person name="Nicholson C."/>
            <person name="Noirot C."/>
            <person name="O'Bleness M."/>
            <person name="Paule C.R."/>
            <person name="Poulain J."/>
            <person name="Prion F."/>
            <person name="Qin B."/>
            <person name="Qu C."/>
            <person name="Retzel E.F."/>
            <person name="Riddle C."/>
            <person name="Sallet E."/>
            <person name="Samain S."/>
            <person name="Samson N."/>
            <person name="Sanders I."/>
            <person name="Saurat O."/>
            <person name="Scarpelli C."/>
            <person name="Schiex T."/>
            <person name="Segurens B."/>
            <person name="Severin A.J."/>
            <person name="Sherrier D.J."/>
            <person name="Shi R."/>
            <person name="Sims S."/>
            <person name="Singer S.R."/>
            <person name="Sinharoy S."/>
            <person name="Sterck L."/>
            <person name="Viollet A."/>
            <person name="Wang B.B."/>
            <person name="Wang K."/>
            <person name="Wang M."/>
            <person name="Wang X."/>
            <person name="Warfsmann J."/>
            <person name="Weissenbach J."/>
            <person name="White D.D."/>
            <person name="White J.D."/>
            <person name="Wiley G.B."/>
            <person name="Wincker P."/>
            <person name="Xing Y."/>
            <person name="Yang L."/>
            <person name="Yao Z."/>
            <person name="Ying F."/>
            <person name="Zhai J."/>
            <person name="Zhou L."/>
            <person name="Zuber A."/>
            <person name="Denarie J."/>
            <person name="Dixon R.A."/>
            <person name="May G.D."/>
            <person name="Schwartz D.C."/>
            <person name="Rogers J."/>
            <person name="Quetier F."/>
            <person name="Town C.D."/>
            <person name="Roe B.A."/>
        </authorList>
    </citation>
    <scope>NUCLEOTIDE SEQUENCE [LARGE SCALE GENOMIC DNA]</scope>
    <source>
        <strain evidence="1">A17</strain>
        <strain evidence="2 3">cv. Jemalong A17</strain>
    </source>
</reference>
<dbReference type="Proteomes" id="UP000002051">
    <property type="component" value="Unassembled WGS sequence"/>
</dbReference>
<evidence type="ECO:0000313" key="3">
    <source>
        <dbReference type="Proteomes" id="UP000002051"/>
    </source>
</evidence>
<dbReference type="HOGENOM" id="CLU_1920178_0_0_1"/>
<dbReference type="AlphaFoldDB" id="A0A072VI16"/>